<evidence type="ECO:0000259" key="8">
    <source>
        <dbReference type="Pfam" id="PF00326"/>
    </source>
</evidence>
<name>A0A6J4U9F7_9BACT</name>
<gene>
    <name evidence="9" type="ORF">AVDCRST_MAG43-247</name>
</gene>
<proteinExistence type="predicted"/>
<dbReference type="AlphaFoldDB" id="A0A6J4U9F7"/>
<dbReference type="PANTHER" id="PTHR42776">
    <property type="entry name" value="SERINE PEPTIDASE S9 FAMILY MEMBER"/>
    <property type="match status" value="1"/>
</dbReference>
<keyword evidence="1 9" id="KW-0378">Hydrolase</keyword>
<feature type="region of interest" description="Disordered" evidence="7">
    <location>
        <begin position="1"/>
        <end position="57"/>
    </location>
</feature>
<evidence type="ECO:0000256" key="1">
    <source>
        <dbReference type="ARBA" id="ARBA00022801"/>
    </source>
</evidence>
<dbReference type="GO" id="GO:0004252">
    <property type="term" value="F:serine-type endopeptidase activity"/>
    <property type="evidence" value="ECO:0007669"/>
    <property type="project" value="InterPro"/>
</dbReference>
<keyword evidence="3" id="KW-0007">Acetylation</keyword>
<dbReference type="EMBL" id="CADCWI010000014">
    <property type="protein sequence ID" value="CAA9542359.1"/>
    <property type="molecule type" value="Genomic_DNA"/>
</dbReference>
<dbReference type="InterPro" id="IPR002471">
    <property type="entry name" value="Pept_S9_AS"/>
</dbReference>
<dbReference type="Gene3D" id="3.40.50.1820">
    <property type="entry name" value="alpha/beta hydrolase"/>
    <property type="match status" value="1"/>
</dbReference>
<evidence type="ECO:0000256" key="2">
    <source>
        <dbReference type="ARBA" id="ARBA00022825"/>
    </source>
</evidence>
<dbReference type="InterPro" id="IPR011659">
    <property type="entry name" value="WD40"/>
</dbReference>
<dbReference type="InterPro" id="IPR029058">
    <property type="entry name" value="AB_hydrolase_fold"/>
</dbReference>
<dbReference type="Pfam" id="PF00326">
    <property type="entry name" value="Peptidase_S9"/>
    <property type="match status" value="1"/>
</dbReference>
<dbReference type="SUPFAM" id="SSF82171">
    <property type="entry name" value="DPP6 N-terminal domain-like"/>
    <property type="match status" value="1"/>
</dbReference>
<dbReference type="PROSITE" id="PS00708">
    <property type="entry name" value="PRO_ENDOPEP_SER"/>
    <property type="match status" value="1"/>
</dbReference>
<evidence type="ECO:0000256" key="7">
    <source>
        <dbReference type="SAM" id="MobiDB-lite"/>
    </source>
</evidence>
<organism evidence="9">
    <name type="scientific">uncultured Thermomicrobiales bacterium</name>
    <dbReference type="NCBI Taxonomy" id="1645740"/>
    <lineage>
        <taxon>Bacteria</taxon>
        <taxon>Pseudomonadati</taxon>
        <taxon>Thermomicrobiota</taxon>
        <taxon>Thermomicrobia</taxon>
        <taxon>Thermomicrobiales</taxon>
        <taxon>environmental samples</taxon>
    </lineage>
</organism>
<evidence type="ECO:0000256" key="4">
    <source>
        <dbReference type="ARBA" id="ARBA00032284"/>
    </source>
</evidence>
<dbReference type="InterPro" id="IPR011042">
    <property type="entry name" value="6-blade_b-propeller_TolB-like"/>
</dbReference>
<sequence>MAAKKSKNAKSDSKGKKSKKRDEEAATTSIITTSRPQGKPAWTSETPAPHALAAPERHGRPLTIEDLYELTLPGDPNLSPDRTRVAVSVQHIDKQSDEYRSAIWLIPLVAGEPVQLTSGRWPDGSPRWSPDGKWLAFTSKRDDNAPQIWLLPTGGGEARQVTHFENGAGDPAWAPDSRRLAFTSRVDPESKNEDSDVRVITSARYKFDGQGFLEDKARHIWTIDTLDEGAEPIQLTHGHFDHGTPAWSPSSHEIAFIANRDEGWEMSAVSDLWTVPAAGGDPRRLTDGKGSWRSLAWSPDGTKIAITGNREVIGKVQNQRLFVIPAGGGDLQAFSDNLDQTLGDSSMSGPGGNAAGQPVRWTADGTHIDALVSDQGSTVVIRFPIDGGGPIQLTGRDRHVSAFTHGVTDDELVITVADPTTPFELRHVSPEGERPLSSFNADWLARVAIAAPEEFWIDSDGERIHGWLLRPVGNSATGAPVPLILNVHGGPHAQFSPAFFHELQLYAARGFALAYINPRGSLGYGEAFAQAVVGAWGETDAPDFLAAVDHVISFGGIDAARVGITGGSYGGYITNWMLGTTDRFTVAVTDRSISNMISMYGTDDISLVSLDPELGTPWDNFERYWDQSPLKYVANITAPLLIVHSENDYRCPMEQAEQLFIALKRLGRTTEFVRFPDESHGLSRSGKPKHRVERLERTLGWFDRYL</sequence>
<feature type="domain" description="Peptidase S9 prolyl oligopeptidase catalytic" evidence="8">
    <location>
        <begin position="498"/>
        <end position="706"/>
    </location>
</feature>
<reference evidence="9" key="1">
    <citation type="submission" date="2020-02" db="EMBL/GenBank/DDBJ databases">
        <authorList>
            <person name="Meier V. D."/>
        </authorList>
    </citation>
    <scope>NUCLEOTIDE SEQUENCE</scope>
    <source>
        <strain evidence="9">AVDCRST_MAG43</strain>
    </source>
</reference>
<evidence type="ECO:0000256" key="5">
    <source>
        <dbReference type="ARBA" id="ARBA00032596"/>
    </source>
</evidence>
<feature type="compositionally biased region" description="Basic and acidic residues" evidence="7">
    <location>
        <begin position="9"/>
        <end position="24"/>
    </location>
</feature>
<evidence type="ECO:0000313" key="9">
    <source>
        <dbReference type="EMBL" id="CAA9542359.1"/>
    </source>
</evidence>
<comment type="function">
    <text evidence="6">This enzyme catalyzes the hydrolysis of the N-terminal peptide bond of an N-acetylated peptide to generate an N-acetylated amino acid and a peptide with a free N-terminus. It preferentially cleaves off Ac-Ala, Ac-Met and Ac-Ser. Also, involved in the degradation of oxidized and glycated proteins.</text>
</comment>
<dbReference type="Gene3D" id="2.120.10.30">
    <property type="entry name" value="TolB, C-terminal domain"/>
    <property type="match status" value="2"/>
</dbReference>
<protein>
    <recommendedName>
        <fullName evidence="5">Acyl-peptide hydrolase</fullName>
    </recommendedName>
    <alternativeName>
        <fullName evidence="4">Acylaminoacyl-peptidase</fullName>
    </alternativeName>
</protein>
<evidence type="ECO:0000256" key="3">
    <source>
        <dbReference type="ARBA" id="ARBA00022990"/>
    </source>
</evidence>
<dbReference type="PANTHER" id="PTHR42776:SF27">
    <property type="entry name" value="DIPEPTIDYL PEPTIDASE FAMILY MEMBER 6"/>
    <property type="match status" value="1"/>
</dbReference>
<dbReference type="SUPFAM" id="SSF53474">
    <property type="entry name" value="alpha/beta-Hydrolases"/>
    <property type="match status" value="1"/>
</dbReference>
<dbReference type="InterPro" id="IPR001375">
    <property type="entry name" value="Peptidase_S9_cat"/>
</dbReference>
<accession>A0A6J4U9F7</accession>
<dbReference type="Pfam" id="PF07676">
    <property type="entry name" value="PD40"/>
    <property type="match status" value="3"/>
</dbReference>
<dbReference type="GO" id="GO:0006508">
    <property type="term" value="P:proteolysis"/>
    <property type="evidence" value="ECO:0007669"/>
    <property type="project" value="InterPro"/>
</dbReference>
<keyword evidence="2" id="KW-0720">Serine protease</keyword>
<keyword evidence="2" id="KW-0645">Protease</keyword>
<evidence type="ECO:0000256" key="6">
    <source>
        <dbReference type="ARBA" id="ARBA00045885"/>
    </source>
</evidence>
<feature type="compositionally biased region" description="Polar residues" evidence="7">
    <location>
        <begin position="26"/>
        <end position="36"/>
    </location>
</feature>